<dbReference type="PANTHER" id="PTHR24361:SF678">
    <property type="entry name" value="SPORULATION-SPECIFIC PROTEIN 1"/>
    <property type="match status" value="1"/>
</dbReference>
<dbReference type="InterPro" id="IPR053235">
    <property type="entry name" value="Ser_Thr_kinase"/>
</dbReference>
<dbReference type="Gene3D" id="1.10.510.10">
    <property type="entry name" value="Transferase(Phosphotransferase) domain 1"/>
    <property type="match status" value="1"/>
</dbReference>
<dbReference type="Pfam" id="PF08308">
    <property type="entry name" value="PEGA"/>
    <property type="match status" value="1"/>
</dbReference>
<dbReference type="InterPro" id="IPR013229">
    <property type="entry name" value="PEGA"/>
</dbReference>
<dbReference type="GeneID" id="97547367"/>
<dbReference type="Gene3D" id="3.30.200.20">
    <property type="entry name" value="Phosphorylase Kinase, domain 1"/>
    <property type="match status" value="1"/>
</dbReference>
<proteinExistence type="predicted"/>
<feature type="compositionally biased region" description="Low complexity" evidence="1">
    <location>
        <begin position="313"/>
        <end position="323"/>
    </location>
</feature>
<dbReference type="AlphaFoldDB" id="A0A2V2MXN4"/>
<feature type="region of interest" description="Disordered" evidence="1">
    <location>
        <begin position="304"/>
        <end position="387"/>
    </location>
</feature>
<protein>
    <recommendedName>
        <fullName evidence="3">Protein kinase domain-containing protein</fullName>
    </recommendedName>
</protein>
<feature type="compositionally biased region" description="Basic and acidic residues" evidence="1">
    <location>
        <begin position="326"/>
        <end position="335"/>
    </location>
</feature>
<keyword evidence="2" id="KW-0472">Membrane</keyword>
<keyword evidence="2" id="KW-1133">Transmembrane helix</keyword>
<dbReference type="Pfam" id="PF00069">
    <property type="entry name" value="Pkinase"/>
    <property type="match status" value="1"/>
</dbReference>
<organism evidence="4 5">
    <name type="scientific">Methanospirillum lacunae</name>
    <dbReference type="NCBI Taxonomy" id="668570"/>
    <lineage>
        <taxon>Archaea</taxon>
        <taxon>Methanobacteriati</taxon>
        <taxon>Methanobacteriota</taxon>
        <taxon>Stenosarchaea group</taxon>
        <taxon>Methanomicrobia</taxon>
        <taxon>Methanomicrobiales</taxon>
        <taxon>Methanospirillaceae</taxon>
        <taxon>Methanospirillum</taxon>
    </lineage>
</organism>
<feature type="compositionally biased region" description="Basic and acidic residues" evidence="1">
    <location>
        <begin position="348"/>
        <end position="381"/>
    </location>
</feature>
<evidence type="ECO:0000256" key="1">
    <source>
        <dbReference type="SAM" id="MobiDB-lite"/>
    </source>
</evidence>
<feature type="compositionally biased region" description="Polar residues" evidence="1">
    <location>
        <begin position="336"/>
        <end position="347"/>
    </location>
</feature>
<dbReference type="Proteomes" id="UP000245657">
    <property type="component" value="Unassembled WGS sequence"/>
</dbReference>
<dbReference type="SUPFAM" id="SSF56112">
    <property type="entry name" value="Protein kinase-like (PK-like)"/>
    <property type="match status" value="1"/>
</dbReference>
<dbReference type="Gene3D" id="2.60.40.10">
    <property type="entry name" value="Immunoglobulins"/>
    <property type="match status" value="1"/>
</dbReference>
<gene>
    <name evidence="4" type="ORF">DK846_13560</name>
</gene>
<feature type="transmembrane region" description="Helical" evidence="2">
    <location>
        <begin position="257"/>
        <end position="275"/>
    </location>
</feature>
<sequence>MSISYSWQRILACVVLFVVLGILMLSLVDAAPASIDVSYYKGEHSNDTIPDMIEAGKTYPVTITFRNTGMVSWDWGVEKFGLLYQGLQSSILVDPVFSRLGKDTEIKPGDDITFPLILTPPEKPGDYTISFSMATLKGDSYNTFPETFSKTVKVISEDGISSGSVGSIIVSSIPTGSQVLIGGDVRGNTPLTIPDLRPAMYDLSVASPDYQTKAVQVTVEAGSVSRLRVDLTSSNKTDISIEKDERYTLLGFLKENLPLLILTIAILFFGLQMLMMDTKRFPENHPVRLFVRPITIVPVSFDGKVSSRKSSKKGSTSGSENSGTGADEHGFRKGDSSATRTTGQTQSRSKELKDKKPGYGDEQKSKKNLKGENADELKVPDVDQQYQDISNPFGFPDGLKDRYEPLGVAGDDSYARVFKVRKKDNGSIRALKVSHMKNAGSEILQKEASVWGNIRHPNVVRLYKAEFDDDLSFLDLEFLDGIKYRGGSLTSLSALPKPIREKYAVSLIRDVANGLKYTHSLGIRHYHLQTGDVLLTHKMQAKISGYARGKNELGFSVPESDTREAPAAYLAPEQRDEAIFGNPGRKTDIYQLGVIFYELLTGFLPYSRSAADKASVEWHESGGNRLILPSELKSELSKYDMILSRMLATDKKKRYALVDEFLADLDIATAP</sequence>
<dbReference type="GO" id="GO:0005737">
    <property type="term" value="C:cytoplasm"/>
    <property type="evidence" value="ECO:0007669"/>
    <property type="project" value="TreeGrafter"/>
</dbReference>
<feature type="domain" description="Protein kinase" evidence="3">
    <location>
        <begin position="403"/>
        <end position="671"/>
    </location>
</feature>
<dbReference type="GO" id="GO:0004672">
    <property type="term" value="F:protein kinase activity"/>
    <property type="evidence" value="ECO:0007669"/>
    <property type="project" value="InterPro"/>
</dbReference>
<reference evidence="4 5" key="1">
    <citation type="submission" date="2018-05" db="EMBL/GenBank/DDBJ databases">
        <title>Draft genome of Methanospirillum lacunae Ki8-1.</title>
        <authorList>
            <person name="Dueholm M.S."/>
            <person name="Nielsen P.H."/>
            <person name="Bakmann L.F."/>
            <person name="Otzen D.E."/>
        </authorList>
    </citation>
    <scope>NUCLEOTIDE SEQUENCE [LARGE SCALE GENOMIC DNA]</scope>
    <source>
        <strain evidence="4 5">Ki8-1</strain>
    </source>
</reference>
<dbReference type="OrthoDB" id="41005at2157"/>
<evidence type="ECO:0000256" key="2">
    <source>
        <dbReference type="SAM" id="Phobius"/>
    </source>
</evidence>
<keyword evidence="5" id="KW-1185">Reference proteome</keyword>
<dbReference type="PANTHER" id="PTHR24361">
    <property type="entry name" value="MITOGEN-ACTIVATED KINASE KINASE KINASE"/>
    <property type="match status" value="1"/>
</dbReference>
<dbReference type="RefSeq" id="WP_109969494.1">
    <property type="nucleotide sequence ID" value="NZ_CP176093.1"/>
</dbReference>
<accession>A0A2V2MXN4</accession>
<dbReference type="PROSITE" id="PS50011">
    <property type="entry name" value="PROTEIN_KINASE_DOM"/>
    <property type="match status" value="1"/>
</dbReference>
<evidence type="ECO:0000313" key="5">
    <source>
        <dbReference type="Proteomes" id="UP000245657"/>
    </source>
</evidence>
<evidence type="ECO:0000313" key="4">
    <source>
        <dbReference type="EMBL" id="PWR71000.1"/>
    </source>
</evidence>
<dbReference type="CDD" id="cd14014">
    <property type="entry name" value="STKc_PknB_like"/>
    <property type="match status" value="1"/>
</dbReference>
<dbReference type="InterPro" id="IPR000719">
    <property type="entry name" value="Prot_kinase_dom"/>
</dbReference>
<name>A0A2V2MXN4_9EURY</name>
<dbReference type="EMBL" id="QGMY01000009">
    <property type="protein sequence ID" value="PWR71000.1"/>
    <property type="molecule type" value="Genomic_DNA"/>
</dbReference>
<keyword evidence="2" id="KW-0812">Transmembrane</keyword>
<evidence type="ECO:0000259" key="3">
    <source>
        <dbReference type="PROSITE" id="PS50011"/>
    </source>
</evidence>
<comment type="caution">
    <text evidence="4">The sequence shown here is derived from an EMBL/GenBank/DDBJ whole genome shotgun (WGS) entry which is preliminary data.</text>
</comment>
<dbReference type="InterPro" id="IPR013783">
    <property type="entry name" value="Ig-like_fold"/>
</dbReference>
<dbReference type="InterPro" id="IPR011009">
    <property type="entry name" value="Kinase-like_dom_sf"/>
</dbReference>
<dbReference type="GO" id="GO:0005524">
    <property type="term" value="F:ATP binding"/>
    <property type="evidence" value="ECO:0007669"/>
    <property type="project" value="InterPro"/>
</dbReference>